<dbReference type="Proteomes" id="UP000653454">
    <property type="component" value="Unassembled WGS sequence"/>
</dbReference>
<dbReference type="EMBL" id="CAJHNJ030001195">
    <property type="protein sequence ID" value="CAG9138813.1"/>
    <property type="molecule type" value="Genomic_DNA"/>
</dbReference>
<keyword evidence="8" id="KW-1185">Reference proteome</keyword>
<feature type="non-terminal residue" evidence="7">
    <location>
        <position position="53"/>
    </location>
</feature>
<evidence type="ECO:0000256" key="2">
    <source>
        <dbReference type="ARBA" id="ARBA00022741"/>
    </source>
</evidence>
<evidence type="ECO:0000259" key="6">
    <source>
        <dbReference type="Pfam" id="PF00749"/>
    </source>
</evidence>
<dbReference type="InterPro" id="IPR050132">
    <property type="entry name" value="Gln/Glu-tRNA_Ligase"/>
</dbReference>
<dbReference type="Pfam" id="PF00749">
    <property type="entry name" value="tRNA-synt_1c"/>
    <property type="match status" value="1"/>
</dbReference>
<protein>
    <submittedName>
        <fullName evidence="7">(diamondback moth) hypothetical protein</fullName>
    </submittedName>
</protein>
<dbReference type="Gene3D" id="3.40.50.620">
    <property type="entry name" value="HUPs"/>
    <property type="match status" value="1"/>
</dbReference>
<keyword evidence="1" id="KW-0436">Ligase</keyword>
<name>A0A8S4GC50_PLUXY</name>
<dbReference type="GO" id="GO:0005829">
    <property type="term" value="C:cytosol"/>
    <property type="evidence" value="ECO:0007669"/>
    <property type="project" value="TreeGrafter"/>
</dbReference>
<comment type="caution">
    <text evidence="7">The sequence shown here is derived from an EMBL/GenBank/DDBJ whole genome shotgun (WGS) entry which is preliminary data.</text>
</comment>
<sequence length="53" mass="6501">MEYHDRDPQFYWFIDALGLRKPYIWEYSRLSMTNTVLSKRKLTWFVEQGLVDG</sequence>
<gene>
    <name evidence="7" type="ORF">PLXY2_LOCUS17066</name>
</gene>
<evidence type="ECO:0000256" key="1">
    <source>
        <dbReference type="ARBA" id="ARBA00022598"/>
    </source>
</evidence>
<accession>A0A8S4GC50</accession>
<keyword evidence="2" id="KW-0547">Nucleotide-binding</keyword>
<dbReference type="GO" id="GO:0017102">
    <property type="term" value="C:methionyl glutamyl tRNA synthetase complex"/>
    <property type="evidence" value="ECO:0007669"/>
    <property type="project" value="TreeGrafter"/>
</dbReference>
<dbReference type="GO" id="GO:0004818">
    <property type="term" value="F:glutamate-tRNA ligase activity"/>
    <property type="evidence" value="ECO:0007669"/>
    <property type="project" value="TreeGrafter"/>
</dbReference>
<keyword evidence="3" id="KW-0067">ATP-binding</keyword>
<dbReference type="InterPro" id="IPR020058">
    <property type="entry name" value="Glu/Gln-tRNA-synth_Ib_cat-dom"/>
</dbReference>
<keyword evidence="4" id="KW-0648">Protein biosynthesis</keyword>
<keyword evidence="5" id="KW-0030">Aminoacyl-tRNA synthetase</keyword>
<evidence type="ECO:0000256" key="3">
    <source>
        <dbReference type="ARBA" id="ARBA00022840"/>
    </source>
</evidence>
<dbReference type="InterPro" id="IPR014729">
    <property type="entry name" value="Rossmann-like_a/b/a_fold"/>
</dbReference>
<dbReference type="GO" id="GO:0005524">
    <property type="term" value="F:ATP binding"/>
    <property type="evidence" value="ECO:0007669"/>
    <property type="project" value="UniProtKB-KW"/>
</dbReference>
<evidence type="ECO:0000256" key="5">
    <source>
        <dbReference type="ARBA" id="ARBA00023146"/>
    </source>
</evidence>
<dbReference type="GO" id="GO:0006424">
    <property type="term" value="P:glutamyl-tRNA aminoacylation"/>
    <property type="evidence" value="ECO:0007669"/>
    <property type="project" value="TreeGrafter"/>
</dbReference>
<evidence type="ECO:0000313" key="8">
    <source>
        <dbReference type="Proteomes" id="UP000653454"/>
    </source>
</evidence>
<reference evidence="7" key="1">
    <citation type="submission" date="2020-11" db="EMBL/GenBank/DDBJ databases">
        <authorList>
            <person name="Whiteford S."/>
        </authorList>
    </citation>
    <scope>NUCLEOTIDE SEQUENCE</scope>
</reference>
<dbReference type="SUPFAM" id="SSF52374">
    <property type="entry name" value="Nucleotidylyl transferase"/>
    <property type="match status" value="1"/>
</dbReference>
<dbReference type="AlphaFoldDB" id="A0A8S4GC50"/>
<evidence type="ECO:0000256" key="4">
    <source>
        <dbReference type="ARBA" id="ARBA00022917"/>
    </source>
</evidence>
<dbReference type="PANTHER" id="PTHR43097:SF5">
    <property type="entry name" value="GLUTAMATE--TRNA LIGASE"/>
    <property type="match status" value="1"/>
</dbReference>
<proteinExistence type="predicted"/>
<organism evidence="7 8">
    <name type="scientific">Plutella xylostella</name>
    <name type="common">Diamondback moth</name>
    <name type="synonym">Plutella maculipennis</name>
    <dbReference type="NCBI Taxonomy" id="51655"/>
    <lineage>
        <taxon>Eukaryota</taxon>
        <taxon>Metazoa</taxon>
        <taxon>Ecdysozoa</taxon>
        <taxon>Arthropoda</taxon>
        <taxon>Hexapoda</taxon>
        <taxon>Insecta</taxon>
        <taxon>Pterygota</taxon>
        <taxon>Neoptera</taxon>
        <taxon>Endopterygota</taxon>
        <taxon>Lepidoptera</taxon>
        <taxon>Glossata</taxon>
        <taxon>Ditrysia</taxon>
        <taxon>Yponomeutoidea</taxon>
        <taxon>Plutellidae</taxon>
        <taxon>Plutella</taxon>
    </lineage>
</organism>
<dbReference type="PANTHER" id="PTHR43097">
    <property type="entry name" value="GLUTAMINE-TRNA LIGASE"/>
    <property type="match status" value="1"/>
</dbReference>
<feature type="domain" description="Glutamyl/glutaminyl-tRNA synthetase class Ib catalytic" evidence="6">
    <location>
        <begin position="2"/>
        <end position="52"/>
    </location>
</feature>
<evidence type="ECO:0000313" key="7">
    <source>
        <dbReference type="EMBL" id="CAG9138813.1"/>
    </source>
</evidence>